<protein>
    <submittedName>
        <fullName evidence="2">FMN-linked oxidoreductase</fullName>
    </submittedName>
</protein>
<dbReference type="PANTHER" id="PTHR43303:SF4">
    <property type="entry name" value="NADPH DEHYDROGENASE C23G7.10C-RELATED"/>
    <property type="match status" value="1"/>
</dbReference>
<dbReference type="PANTHER" id="PTHR43303">
    <property type="entry name" value="NADPH DEHYDROGENASE C23G7.10C-RELATED"/>
    <property type="match status" value="1"/>
</dbReference>
<gene>
    <name evidence="2" type="ORF">L227DRAFT_609298</name>
</gene>
<evidence type="ECO:0000313" key="2">
    <source>
        <dbReference type="EMBL" id="RPD62730.1"/>
    </source>
</evidence>
<keyword evidence="3" id="KW-1185">Reference proteome</keyword>
<evidence type="ECO:0000256" key="1">
    <source>
        <dbReference type="ARBA" id="ARBA00001917"/>
    </source>
</evidence>
<reference evidence="2" key="1">
    <citation type="journal article" date="2018" name="Genome Biol. Evol.">
        <title>Genomics and development of Lentinus tigrinus, a white-rot wood-decaying mushroom with dimorphic fruiting bodies.</title>
        <authorList>
            <person name="Wu B."/>
            <person name="Xu Z."/>
            <person name="Knudson A."/>
            <person name="Carlson A."/>
            <person name="Chen N."/>
            <person name="Kovaka S."/>
            <person name="LaButti K."/>
            <person name="Lipzen A."/>
            <person name="Pennachio C."/>
            <person name="Riley R."/>
            <person name="Schakwitz W."/>
            <person name="Umezawa K."/>
            <person name="Ohm R.A."/>
            <person name="Grigoriev I.V."/>
            <person name="Nagy L.G."/>
            <person name="Gibbons J."/>
            <person name="Hibbett D."/>
        </authorList>
    </citation>
    <scope>NUCLEOTIDE SEQUENCE [LARGE SCALE GENOMIC DNA]</scope>
    <source>
        <strain evidence="2">ALCF2SS1-6</strain>
    </source>
</reference>
<organism evidence="2 3">
    <name type="scientific">Lentinus tigrinus ALCF2SS1-6</name>
    <dbReference type="NCBI Taxonomy" id="1328759"/>
    <lineage>
        <taxon>Eukaryota</taxon>
        <taxon>Fungi</taxon>
        <taxon>Dikarya</taxon>
        <taxon>Basidiomycota</taxon>
        <taxon>Agaricomycotina</taxon>
        <taxon>Agaricomycetes</taxon>
        <taxon>Polyporales</taxon>
        <taxon>Polyporaceae</taxon>
        <taxon>Lentinus</taxon>
    </lineage>
</organism>
<dbReference type="GO" id="GO:0003959">
    <property type="term" value="F:NADPH dehydrogenase activity"/>
    <property type="evidence" value="ECO:0007669"/>
    <property type="project" value="InterPro"/>
</dbReference>
<proteinExistence type="predicted"/>
<dbReference type="EMBL" id="ML122258">
    <property type="protein sequence ID" value="RPD62730.1"/>
    <property type="molecule type" value="Genomic_DNA"/>
</dbReference>
<dbReference type="OrthoDB" id="2800092at2759"/>
<dbReference type="InterPro" id="IPR044152">
    <property type="entry name" value="YqjM-like"/>
</dbReference>
<dbReference type="InterPro" id="IPR013785">
    <property type="entry name" value="Aldolase_TIM"/>
</dbReference>
<evidence type="ECO:0000313" key="3">
    <source>
        <dbReference type="Proteomes" id="UP000313359"/>
    </source>
</evidence>
<dbReference type="AlphaFoldDB" id="A0A5C2SG75"/>
<dbReference type="Proteomes" id="UP000313359">
    <property type="component" value="Unassembled WGS sequence"/>
</dbReference>
<sequence length="184" mass="19902">MAPLLNAPAPNVSYFVPRVYPPAGTALNPQLDGKPIPTLFQPIKIRGVEFQNRIWVKLAGVLAEHGVDLIDISSSGNHPAQRVQAISSEPGYQVPFAAAVKEALDNKIRVAAVGRIHTATLAESVLNKGQADVILVGRMFLKNSSLVWTFAEELGVELHHSSQLGWPFKGRARAPTNTPVSEKK</sequence>
<accession>A0A5C2SG75</accession>
<dbReference type="GO" id="GO:0050661">
    <property type="term" value="F:NADP binding"/>
    <property type="evidence" value="ECO:0007669"/>
    <property type="project" value="InterPro"/>
</dbReference>
<dbReference type="STRING" id="1328759.A0A5C2SG75"/>
<dbReference type="SUPFAM" id="SSF51395">
    <property type="entry name" value="FMN-linked oxidoreductases"/>
    <property type="match status" value="1"/>
</dbReference>
<dbReference type="Gene3D" id="3.20.20.70">
    <property type="entry name" value="Aldolase class I"/>
    <property type="match status" value="1"/>
</dbReference>
<comment type="cofactor">
    <cofactor evidence="1">
        <name>FMN</name>
        <dbReference type="ChEBI" id="CHEBI:58210"/>
    </cofactor>
</comment>
<dbReference type="GO" id="GO:0010181">
    <property type="term" value="F:FMN binding"/>
    <property type="evidence" value="ECO:0007669"/>
    <property type="project" value="InterPro"/>
</dbReference>
<name>A0A5C2SG75_9APHY</name>